<dbReference type="GO" id="GO:0003677">
    <property type="term" value="F:DNA binding"/>
    <property type="evidence" value="ECO:0007669"/>
    <property type="project" value="UniProtKB-UniRule"/>
</dbReference>
<feature type="DNA-binding region" description="OmpR/PhoB-type" evidence="2">
    <location>
        <begin position="1"/>
        <end position="97"/>
    </location>
</feature>
<accession>A0AAQ2IT78</accession>
<name>A0AAQ2IT78_PSEO7</name>
<evidence type="ECO:0000256" key="3">
    <source>
        <dbReference type="SAM" id="Phobius"/>
    </source>
</evidence>
<dbReference type="CDD" id="cd00383">
    <property type="entry name" value="trans_reg_C"/>
    <property type="match status" value="1"/>
</dbReference>
<gene>
    <name evidence="5" type="ORF">CWB74_04805</name>
</gene>
<keyword evidence="3" id="KW-0472">Membrane</keyword>
<sequence>MYKVGEFVFDYQRAELGHQGQVKKLEPQINELLKLFVENPGQLVTKEQIIHLLWPNRIITDDAFRAVIKKLRRSLGDSAKEARYVRTLPLKGYILIAEVSVLPSKARPLNHLRYRLLSIIALILLVLFYLFSGGTVIEPKLEALTKVAGSEVSPSFNSKLNHLLYSHRAEKDDYLQLYTKSLESGEITQLTFGEANFANAYFSYDGSKIAFTRSTATTSDIVIADYSPQTGLTNYDTLPQAVSSQRYLQSWRANGQGLYLSDAKKPLTPQGIWYYRIDNQTLQNITSPGGNGGGDYFARESHNGRWLAVLRNSDSQSHELLIQHLASGELSHITLLPKAFNRLVWQQDDESILLSSFHSDFAQYNLTEYELHTIELDIPHLNDVFYGCGKHCFYARQHNGNYLDLQYLANPFSENSVSHFGFHTQLGAQDFPIMDKISDKTYFVTKQFGRTELIAADRQTSRVLHTFPRDSDFSALQLNAEGRKLAGIVDGRLFVFDLEKDAIKFLTTSLEQVTTPVWVSNLDNLHYARLEHGSPVIYRYELDTQITVREDVGYFAKIKVSSSETLLLDDALQAWYQKDGKKRLLAKLQSVSSNRWLMRGEWLYYTTRKENLAYLERVNVYTGAIETQFLAKNRYRLNFDLSTDAEVMLAVRSLLAQSDLVKIEY</sequence>
<proteinExistence type="predicted"/>
<dbReference type="GO" id="GO:0000160">
    <property type="term" value="P:phosphorelay signal transduction system"/>
    <property type="evidence" value="ECO:0007669"/>
    <property type="project" value="InterPro"/>
</dbReference>
<evidence type="ECO:0000313" key="6">
    <source>
        <dbReference type="Proteomes" id="UP000305423"/>
    </source>
</evidence>
<keyword evidence="1 2" id="KW-0238">DNA-binding</keyword>
<dbReference type="InterPro" id="IPR036388">
    <property type="entry name" value="WH-like_DNA-bd_sf"/>
</dbReference>
<dbReference type="PROSITE" id="PS51755">
    <property type="entry name" value="OMPR_PHOB"/>
    <property type="match status" value="1"/>
</dbReference>
<evidence type="ECO:0000313" key="5">
    <source>
        <dbReference type="EMBL" id="TMN79868.1"/>
    </source>
</evidence>
<dbReference type="InterPro" id="IPR011042">
    <property type="entry name" value="6-blade_b-propeller_TolB-like"/>
</dbReference>
<keyword evidence="3" id="KW-1133">Transmembrane helix</keyword>
<dbReference type="Proteomes" id="UP000305423">
    <property type="component" value="Unassembled WGS sequence"/>
</dbReference>
<dbReference type="InterPro" id="IPR001867">
    <property type="entry name" value="OmpR/PhoB-type_DNA-bd"/>
</dbReference>
<evidence type="ECO:0000256" key="2">
    <source>
        <dbReference type="PROSITE-ProRule" id="PRU01091"/>
    </source>
</evidence>
<keyword evidence="3" id="KW-0812">Transmembrane</keyword>
<reference evidence="5 6" key="1">
    <citation type="submission" date="2017-12" db="EMBL/GenBank/DDBJ databases">
        <authorList>
            <person name="Paulsen S."/>
            <person name="Gram L.K."/>
        </authorList>
    </citation>
    <scope>NUCLEOTIDE SEQUENCE [LARGE SCALE GENOMIC DNA]</scope>
    <source>
        <strain evidence="5 6">S1607</strain>
    </source>
</reference>
<dbReference type="Gene3D" id="2.120.10.30">
    <property type="entry name" value="TolB, C-terminal domain"/>
    <property type="match status" value="3"/>
</dbReference>
<dbReference type="GO" id="GO:0006355">
    <property type="term" value="P:regulation of DNA-templated transcription"/>
    <property type="evidence" value="ECO:0007669"/>
    <property type="project" value="InterPro"/>
</dbReference>
<dbReference type="InterPro" id="IPR016032">
    <property type="entry name" value="Sig_transdc_resp-reg_C-effctor"/>
</dbReference>
<dbReference type="PANTHER" id="PTHR36842:SF1">
    <property type="entry name" value="PROTEIN TOLB"/>
    <property type="match status" value="1"/>
</dbReference>
<dbReference type="EMBL" id="PNEL01000013">
    <property type="protein sequence ID" value="TMN79868.1"/>
    <property type="molecule type" value="Genomic_DNA"/>
</dbReference>
<dbReference type="SUPFAM" id="SSF46894">
    <property type="entry name" value="C-terminal effector domain of the bipartite response regulators"/>
    <property type="match status" value="1"/>
</dbReference>
<reference evidence="6" key="2">
    <citation type="submission" date="2019-06" db="EMBL/GenBank/DDBJ databases">
        <title>Co-occurence of chitin degradation, pigmentation and bioactivity in marine Pseudoalteromonas.</title>
        <authorList>
            <person name="Sonnenschein E.C."/>
            <person name="Bech P.K."/>
        </authorList>
    </citation>
    <scope>NUCLEOTIDE SEQUENCE [LARGE SCALE GENOMIC DNA]</scope>
    <source>
        <strain evidence="6">S1607</strain>
    </source>
</reference>
<dbReference type="Gene3D" id="1.10.10.10">
    <property type="entry name" value="Winged helix-like DNA-binding domain superfamily/Winged helix DNA-binding domain"/>
    <property type="match status" value="1"/>
</dbReference>
<dbReference type="Pfam" id="PF00486">
    <property type="entry name" value="Trans_reg_C"/>
    <property type="match status" value="1"/>
</dbReference>
<dbReference type="PANTHER" id="PTHR36842">
    <property type="entry name" value="PROTEIN TOLB HOMOLOG"/>
    <property type="match status" value="1"/>
</dbReference>
<comment type="caution">
    <text evidence="5">The sequence shown here is derived from an EMBL/GenBank/DDBJ whole genome shotgun (WGS) entry which is preliminary data.</text>
</comment>
<dbReference type="RefSeq" id="WP_045964635.1">
    <property type="nucleotide sequence ID" value="NZ_JXXW01000037.1"/>
</dbReference>
<organism evidence="5 6">
    <name type="scientific">Pseudoalteromonas piscicida</name>
    <dbReference type="NCBI Taxonomy" id="43662"/>
    <lineage>
        <taxon>Bacteria</taxon>
        <taxon>Pseudomonadati</taxon>
        <taxon>Pseudomonadota</taxon>
        <taxon>Gammaproteobacteria</taxon>
        <taxon>Alteromonadales</taxon>
        <taxon>Pseudoalteromonadaceae</taxon>
        <taxon>Pseudoalteromonas</taxon>
    </lineage>
</organism>
<evidence type="ECO:0000259" key="4">
    <source>
        <dbReference type="PROSITE" id="PS51755"/>
    </source>
</evidence>
<feature type="transmembrane region" description="Helical" evidence="3">
    <location>
        <begin position="114"/>
        <end position="131"/>
    </location>
</feature>
<dbReference type="SUPFAM" id="SSF82171">
    <property type="entry name" value="DPP6 N-terminal domain-like"/>
    <property type="match status" value="1"/>
</dbReference>
<dbReference type="AlphaFoldDB" id="A0AAQ2IT78"/>
<dbReference type="SMART" id="SM00862">
    <property type="entry name" value="Trans_reg_C"/>
    <property type="match status" value="1"/>
</dbReference>
<feature type="domain" description="OmpR/PhoB-type" evidence="4">
    <location>
        <begin position="1"/>
        <end position="97"/>
    </location>
</feature>
<protein>
    <recommendedName>
        <fullName evidence="4">OmpR/PhoB-type domain-containing protein</fullName>
    </recommendedName>
</protein>
<evidence type="ECO:0000256" key="1">
    <source>
        <dbReference type="ARBA" id="ARBA00023125"/>
    </source>
</evidence>